<evidence type="ECO:0000313" key="4">
    <source>
        <dbReference type="Proteomes" id="UP000800981"/>
    </source>
</evidence>
<protein>
    <submittedName>
        <fullName evidence="3">DUF4082 domain-containing protein</fullName>
    </submittedName>
</protein>
<keyword evidence="4" id="KW-1185">Reference proteome</keyword>
<dbReference type="EMBL" id="JAANNP010000006">
    <property type="protein sequence ID" value="NHC14403.1"/>
    <property type="molecule type" value="Genomic_DNA"/>
</dbReference>
<name>A0ABX0GYY2_9ACTN</name>
<evidence type="ECO:0000259" key="2">
    <source>
        <dbReference type="Pfam" id="PF13313"/>
    </source>
</evidence>
<dbReference type="InterPro" id="IPR009091">
    <property type="entry name" value="RCC1/BLIP-II"/>
</dbReference>
<dbReference type="Pfam" id="PF13540">
    <property type="entry name" value="RCC1_2"/>
    <property type="match status" value="1"/>
</dbReference>
<dbReference type="Proteomes" id="UP000800981">
    <property type="component" value="Unassembled WGS sequence"/>
</dbReference>
<feature type="region of interest" description="Disordered" evidence="1">
    <location>
        <begin position="547"/>
        <end position="587"/>
    </location>
</feature>
<dbReference type="InterPro" id="IPR051553">
    <property type="entry name" value="Ran_GTPase-activating"/>
</dbReference>
<evidence type="ECO:0000313" key="3">
    <source>
        <dbReference type="EMBL" id="NHC14403.1"/>
    </source>
</evidence>
<dbReference type="SUPFAM" id="SSF50985">
    <property type="entry name" value="RCC1/BLIP-II"/>
    <property type="match status" value="1"/>
</dbReference>
<dbReference type="InterPro" id="IPR025141">
    <property type="entry name" value="DUF4082"/>
</dbReference>
<reference evidence="3 4" key="1">
    <citation type="submission" date="2020-03" db="EMBL/GenBank/DDBJ databases">
        <title>Two novel Motilibacter sp.</title>
        <authorList>
            <person name="Liu S."/>
        </authorList>
    </citation>
    <scope>NUCLEOTIDE SEQUENCE [LARGE SCALE GENOMIC DNA]</scope>
    <source>
        <strain evidence="3 4">E257</strain>
    </source>
</reference>
<organism evidence="3 4">
    <name type="scientific">Motilibacter deserti</name>
    <dbReference type="NCBI Taxonomy" id="2714956"/>
    <lineage>
        <taxon>Bacteria</taxon>
        <taxon>Bacillati</taxon>
        <taxon>Actinomycetota</taxon>
        <taxon>Actinomycetes</taxon>
        <taxon>Motilibacterales</taxon>
        <taxon>Motilibacteraceae</taxon>
        <taxon>Motilibacter</taxon>
    </lineage>
</organism>
<proteinExistence type="predicted"/>
<sequence>MTSRRERTATRRLRSAVLALTTAVTALAGAIAPVGPFGSFGLAGLVPPTYAAFGASISSGGSAWAAGGWSTRPLLTAGANSTAGTALPASLFEPTFRRTGLSYASVSMGSGFGCGVATSGELACWGTNGFGQLGTRSTAGGTASTPEVVGTGWDSVDVGTYSACAIRSGNGTLWCWGAMGVGYGLLGNGSGGGSTRPVQAGALTGWARVSVTNLSACAVRTDGTRWCWGANETGAFGNGAVSNVPARSPVRADAYTDWLDVRMSLAGGCGLRRAGLYCWGMNPFGSVGAAGAGSTQLTPLLVSREFVEYDFAGNNGCGIKADATLWCWGMGMLNRNGGGDEADAPLPRRLGAGRDWRAVRVTPAYTFAVDSTGTVWAWGGAAAAAGPASGFTQSAYAGLGATPVARLSAPGSATLQPAENTGFALLGAVDWVAGPPVTALPATPAGNATTVPGAAEVGTRFRVTSAQQLVGVRVHRASESVSARTARVWRADGTLLATLSFHPSPVASDGVGSWLYATGTPVDLAPGVDYVVSYTVPAGAQVEAEAGASATPHANGPLTLPPGWGVTGTVPGAMPTGPAPGDAGYAVDPVLLNPVTP</sequence>
<feature type="domain" description="DUF4082" evidence="2">
    <location>
        <begin position="443"/>
        <end position="577"/>
    </location>
</feature>
<accession>A0ABX0GYY2</accession>
<feature type="compositionally biased region" description="Low complexity" evidence="1">
    <location>
        <begin position="556"/>
        <end position="572"/>
    </location>
</feature>
<dbReference type="PANTHER" id="PTHR45982:SF1">
    <property type="entry name" value="REGULATOR OF CHROMOSOME CONDENSATION"/>
    <property type="match status" value="1"/>
</dbReference>
<comment type="caution">
    <text evidence="3">The sequence shown here is derived from an EMBL/GenBank/DDBJ whole genome shotgun (WGS) entry which is preliminary data.</text>
</comment>
<dbReference type="Gene3D" id="2.130.10.30">
    <property type="entry name" value="Regulator of chromosome condensation 1/beta-lactamase-inhibitor protein II"/>
    <property type="match status" value="2"/>
</dbReference>
<evidence type="ECO:0000256" key="1">
    <source>
        <dbReference type="SAM" id="MobiDB-lite"/>
    </source>
</evidence>
<dbReference type="Pfam" id="PF13313">
    <property type="entry name" value="DUF4082"/>
    <property type="match status" value="1"/>
</dbReference>
<dbReference type="RefSeq" id="WP_166281904.1">
    <property type="nucleotide sequence ID" value="NZ_JAANNP010000006.1"/>
</dbReference>
<gene>
    <name evidence="3" type="ORF">G9H71_11500</name>
</gene>
<dbReference type="PANTHER" id="PTHR45982">
    <property type="entry name" value="REGULATOR OF CHROMOSOME CONDENSATION"/>
    <property type="match status" value="1"/>
</dbReference>